<dbReference type="InterPro" id="IPR013655">
    <property type="entry name" value="PAS_fold_3"/>
</dbReference>
<dbReference type="SMART" id="SM00388">
    <property type="entry name" value="HisKA"/>
    <property type="match status" value="1"/>
</dbReference>
<dbReference type="NCBIfam" id="TIGR00229">
    <property type="entry name" value="sensory_box"/>
    <property type="match status" value="1"/>
</dbReference>
<dbReference type="AlphaFoldDB" id="A0A538S9Z3"/>
<dbReference type="Gene3D" id="1.10.287.130">
    <property type="match status" value="1"/>
</dbReference>
<keyword evidence="4" id="KW-0808">Transferase</keyword>
<proteinExistence type="predicted"/>
<dbReference type="SUPFAM" id="SSF55874">
    <property type="entry name" value="ATPase domain of HSP90 chaperone/DNA topoisomerase II/histidine kinase"/>
    <property type="match status" value="1"/>
</dbReference>
<dbReference type="FunFam" id="3.30.565.10:FF:000006">
    <property type="entry name" value="Sensor histidine kinase WalK"/>
    <property type="match status" value="1"/>
</dbReference>
<dbReference type="Pfam" id="PF00512">
    <property type="entry name" value="HisKA"/>
    <property type="match status" value="1"/>
</dbReference>
<dbReference type="PANTHER" id="PTHR43304">
    <property type="entry name" value="PHYTOCHROME-LIKE PROTEIN CPH1"/>
    <property type="match status" value="1"/>
</dbReference>
<dbReference type="InterPro" id="IPR000700">
    <property type="entry name" value="PAS-assoc_C"/>
</dbReference>
<dbReference type="InterPro" id="IPR003594">
    <property type="entry name" value="HATPase_dom"/>
</dbReference>
<sequence>MFVNHQLSDALGHGREELEVLGAPVPGELVHPEDAAALTEFRKRLDETTDGEVLELEYRVRHADGSYRWVSDRGVVFDRTPDGGPRQILGLVRDVTPRRRSEEELSRQAAELQRSNKDLEQFAYVASHDLQEPLRMVTVYCQMLQKRCGGKLGEEADEFIGFAVDGARRMEMLLRDLLVYSRITGAGTGEPSTVDCEAVLREVLVTLSTALQESGAVVTHDRLPLVRVQEVHVHQLLQNLIANAIKYRSDEPPAIRVSARREGAQWELAIRDNGIGIEPESREEVFGVFRRLHGNRYAGTGIGLAICARIVERYGGRIWVESKPGGGSTFRLTLPAAEGVE</sequence>
<dbReference type="GO" id="GO:0000155">
    <property type="term" value="F:phosphorelay sensor kinase activity"/>
    <property type="evidence" value="ECO:0007669"/>
    <property type="project" value="InterPro"/>
</dbReference>
<dbReference type="SUPFAM" id="SSF55785">
    <property type="entry name" value="PYP-like sensor domain (PAS domain)"/>
    <property type="match status" value="1"/>
</dbReference>
<dbReference type="SMART" id="SM00086">
    <property type="entry name" value="PAC"/>
    <property type="match status" value="1"/>
</dbReference>
<dbReference type="InterPro" id="IPR004358">
    <property type="entry name" value="Sig_transdc_His_kin-like_C"/>
</dbReference>
<dbReference type="SMART" id="SM00387">
    <property type="entry name" value="HATPase_c"/>
    <property type="match status" value="1"/>
</dbReference>
<feature type="domain" description="PAS" evidence="7">
    <location>
        <begin position="1"/>
        <end position="52"/>
    </location>
</feature>
<dbReference type="PRINTS" id="PR00344">
    <property type="entry name" value="BCTRLSENSOR"/>
</dbReference>
<dbReference type="Pfam" id="PF02518">
    <property type="entry name" value="HATPase_c"/>
    <property type="match status" value="1"/>
</dbReference>
<protein>
    <recommendedName>
        <fullName evidence="2">histidine kinase</fullName>
        <ecNumber evidence="2">2.7.13.3</ecNumber>
    </recommendedName>
</protein>
<feature type="domain" description="Histidine kinase" evidence="6">
    <location>
        <begin position="125"/>
        <end position="338"/>
    </location>
</feature>
<evidence type="ECO:0000259" key="7">
    <source>
        <dbReference type="PROSITE" id="PS50112"/>
    </source>
</evidence>
<keyword evidence="3" id="KW-0597">Phosphoprotein</keyword>
<accession>A0A538S9Z3</accession>
<evidence type="ECO:0000256" key="1">
    <source>
        <dbReference type="ARBA" id="ARBA00000085"/>
    </source>
</evidence>
<dbReference type="InterPro" id="IPR036097">
    <property type="entry name" value="HisK_dim/P_sf"/>
</dbReference>
<dbReference type="InterPro" id="IPR001610">
    <property type="entry name" value="PAC"/>
</dbReference>
<dbReference type="Gene3D" id="3.30.450.20">
    <property type="entry name" value="PAS domain"/>
    <property type="match status" value="1"/>
</dbReference>
<organism evidence="9 10">
    <name type="scientific">Eiseniibacteriota bacterium</name>
    <dbReference type="NCBI Taxonomy" id="2212470"/>
    <lineage>
        <taxon>Bacteria</taxon>
        <taxon>Candidatus Eiseniibacteriota</taxon>
    </lineage>
</organism>
<feature type="domain" description="PAC" evidence="8">
    <location>
        <begin position="54"/>
        <end position="107"/>
    </location>
</feature>
<evidence type="ECO:0000256" key="4">
    <source>
        <dbReference type="ARBA" id="ARBA00022679"/>
    </source>
</evidence>
<evidence type="ECO:0000256" key="5">
    <source>
        <dbReference type="ARBA" id="ARBA00022777"/>
    </source>
</evidence>
<dbReference type="Gene3D" id="3.30.565.10">
    <property type="entry name" value="Histidine kinase-like ATPase, C-terminal domain"/>
    <property type="match status" value="1"/>
</dbReference>
<dbReference type="Pfam" id="PF08447">
    <property type="entry name" value="PAS_3"/>
    <property type="match status" value="1"/>
</dbReference>
<name>A0A538S9Z3_UNCEI</name>
<dbReference type="Proteomes" id="UP000320184">
    <property type="component" value="Unassembled WGS sequence"/>
</dbReference>
<gene>
    <name evidence="9" type="ORF">E6K73_12490</name>
</gene>
<comment type="catalytic activity">
    <reaction evidence="1">
        <text>ATP + protein L-histidine = ADP + protein N-phospho-L-histidine.</text>
        <dbReference type="EC" id="2.7.13.3"/>
    </reaction>
</comment>
<evidence type="ECO:0000256" key="2">
    <source>
        <dbReference type="ARBA" id="ARBA00012438"/>
    </source>
</evidence>
<dbReference type="EMBL" id="VBOT01000152">
    <property type="protein sequence ID" value="TMQ48185.1"/>
    <property type="molecule type" value="Genomic_DNA"/>
</dbReference>
<evidence type="ECO:0000256" key="3">
    <source>
        <dbReference type="ARBA" id="ARBA00022553"/>
    </source>
</evidence>
<comment type="caution">
    <text evidence="9">The sequence shown here is derived from an EMBL/GenBank/DDBJ whole genome shotgun (WGS) entry which is preliminary data.</text>
</comment>
<dbReference type="InterPro" id="IPR003661">
    <property type="entry name" value="HisK_dim/P_dom"/>
</dbReference>
<dbReference type="InterPro" id="IPR052162">
    <property type="entry name" value="Sensor_kinase/Photoreceptor"/>
</dbReference>
<dbReference type="EC" id="2.7.13.3" evidence="2"/>
<dbReference type="SUPFAM" id="SSF47384">
    <property type="entry name" value="Homodimeric domain of signal transducing histidine kinase"/>
    <property type="match status" value="1"/>
</dbReference>
<reference evidence="9 10" key="1">
    <citation type="journal article" date="2019" name="Nat. Microbiol.">
        <title>Mediterranean grassland soil C-N compound turnover is dependent on rainfall and depth, and is mediated by genomically divergent microorganisms.</title>
        <authorList>
            <person name="Diamond S."/>
            <person name="Andeer P.F."/>
            <person name="Li Z."/>
            <person name="Crits-Christoph A."/>
            <person name="Burstein D."/>
            <person name="Anantharaman K."/>
            <person name="Lane K.R."/>
            <person name="Thomas B.C."/>
            <person name="Pan C."/>
            <person name="Northen T.R."/>
            <person name="Banfield J.F."/>
        </authorList>
    </citation>
    <scope>NUCLEOTIDE SEQUENCE [LARGE SCALE GENOMIC DNA]</scope>
    <source>
        <strain evidence="9">WS_3</strain>
    </source>
</reference>
<dbReference type="InterPro" id="IPR005467">
    <property type="entry name" value="His_kinase_dom"/>
</dbReference>
<dbReference type="CDD" id="cd00082">
    <property type="entry name" value="HisKA"/>
    <property type="match status" value="1"/>
</dbReference>
<dbReference type="CDD" id="cd00130">
    <property type="entry name" value="PAS"/>
    <property type="match status" value="1"/>
</dbReference>
<dbReference type="PANTHER" id="PTHR43304:SF1">
    <property type="entry name" value="PAC DOMAIN-CONTAINING PROTEIN"/>
    <property type="match status" value="1"/>
</dbReference>
<evidence type="ECO:0000259" key="6">
    <source>
        <dbReference type="PROSITE" id="PS50109"/>
    </source>
</evidence>
<dbReference type="PROSITE" id="PS50109">
    <property type="entry name" value="HIS_KIN"/>
    <property type="match status" value="1"/>
</dbReference>
<dbReference type="InterPro" id="IPR000014">
    <property type="entry name" value="PAS"/>
</dbReference>
<keyword evidence="5" id="KW-0418">Kinase</keyword>
<dbReference type="InterPro" id="IPR035965">
    <property type="entry name" value="PAS-like_dom_sf"/>
</dbReference>
<evidence type="ECO:0000259" key="8">
    <source>
        <dbReference type="PROSITE" id="PS50113"/>
    </source>
</evidence>
<evidence type="ECO:0000313" key="9">
    <source>
        <dbReference type="EMBL" id="TMQ48185.1"/>
    </source>
</evidence>
<evidence type="ECO:0000313" key="10">
    <source>
        <dbReference type="Proteomes" id="UP000320184"/>
    </source>
</evidence>
<dbReference type="PROSITE" id="PS50113">
    <property type="entry name" value="PAC"/>
    <property type="match status" value="1"/>
</dbReference>
<dbReference type="InterPro" id="IPR036890">
    <property type="entry name" value="HATPase_C_sf"/>
</dbReference>
<dbReference type="PROSITE" id="PS50112">
    <property type="entry name" value="PAS"/>
    <property type="match status" value="1"/>
</dbReference>